<evidence type="ECO:0000256" key="3">
    <source>
        <dbReference type="SAM" id="MobiDB-lite"/>
    </source>
</evidence>
<dbReference type="PROSITE" id="PS00920">
    <property type="entry name" value="NITRIL_CHT_1"/>
    <property type="match status" value="1"/>
</dbReference>
<evidence type="ECO:0000313" key="5">
    <source>
        <dbReference type="EMBL" id="GGJ25345.1"/>
    </source>
</evidence>
<dbReference type="InterPro" id="IPR036526">
    <property type="entry name" value="C-N_Hydrolase_sf"/>
</dbReference>
<dbReference type="CDD" id="cd07564">
    <property type="entry name" value="nitrilases_CHs"/>
    <property type="match status" value="1"/>
</dbReference>
<dbReference type="SUPFAM" id="SSF56317">
    <property type="entry name" value="Carbon-nitrogen hydrolase"/>
    <property type="match status" value="1"/>
</dbReference>
<dbReference type="InterPro" id="IPR044149">
    <property type="entry name" value="Nitrilases_CHs"/>
</dbReference>
<dbReference type="PANTHER" id="PTHR46044">
    <property type="entry name" value="NITRILASE"/>
    <property type="match status" value="1"/>
</dbReference>
<reference evidence="5" key="1">
    <citation type="journal article" date="2014" name="Int. J. Syst. Evol. Microbiol.">
        <title>Complete genome sequence of Corynebacterium casei LMG S-19264T (=DSM 44701T), isolated from a smear-ripened cheese.</title>
        <authorList>
            <consortium name="US DOE Joint Genome Institute (JGI-PGF)"/>
            <person name="Walter F."/>
            <person name="Albersmeier A."/>
            <person name="Kalinowski J."/>
            <person name="Ruckert C."/>
        </authorList>
    </citation>
    <scope>NUCLEOTIDE SEQUENCE</scope>
    <source>
        <strain evidence="5">CGMCC 1.3617</strain>
    </source>
</reference>
<evidence type="ECO:0000313" key="6">
    <source>
        <dbReference type="Proteomes" id="UP000661507"/>
    </source>
</evidence>
<name>A0A917NSR7_9PROT</name>
<evidence type="ECO:0000259" key="4">
    <source>
        <dbReference type="PROSITE" id="PS50263"/>
    </source>
</evidence>
<dbReference type="EMBL" id="BMKW01000008">
    <property type="protein sequence ID" value="GGJ25345.1"/>
    <property type="molecule type" value="Genomic_DNA"/>
</dbReference>
<feature type="region of interest" description="Disordered" evidence="3">
    <location>
        <begin position="315"/>
        <end position="334"/>
    </location>
</feature>
<comment type="similarity">
    <text evidence="1">Belongs to the carbon-nitrogen hydrolase superfamily. Nitrilase family.</text>
</comment>
<dbReference type="PROSITE" id="PS50263">
    <property type="entry name" value="CN_HYDROLASE"/>
    <property type="match status" value="1"/>
</dbReference>
<reference evidence="5" key="2">
    <citation type="submission" date="2020-09" db="EMBL/GenBank/DDBJ databases">
        <authorList>
            <person name="Sun Q."/>
            <person name="Zhou Y."/>
        </authorList>
    </citation>
    <scope>NUCLEOTIDE SEQUENCE</scope>
    <source>
        <strain evidence="5">CGMCC 1.3617</strain>
    </source>
</reference>
<dbReference type="InterPro" id="IPR003010">
    <property type="entry name" value="C-N_Hydrolase"/>
</dbReference>
<dbReference type="GO" id="GO:0000257">
    <property type="term" value="F:nitrilase activity"/>
    <property type="evidence" value="ECO:0007669"/>
    <property type="project" value="UniProtKB-ARBA"/>
</dbReference>
<gene>
    <name evidence="5" type="ORF">GCM10011320_35940</name>
</gene>
<proteinExistence type="inferred from homology"/>
<protein>
    <submittedName>
        <fullName evidence="5">Nitrilase</fullName>
    </submittedName>
</protein>
<feature type="active site" description="Proton acceptor" evidence="2">
    <location>
        <position position="45"/>
    </location>
</feature>
<keyword evidence="6" id="KW-1185">Reference proteome</keyword>
<accession>A0A917NSR7</accession>
<dbReference type="RefSeq" id="WP_188969082.1">
    <property type="nucleotide sequence ID" value="NZ_BMKW01000008.1"/>
</dbReference>
<sequence length="334" mass="36187">MSTTIKAAVVQAAPVLFDTRKTVSKLADLARDAAEKGADLVVFPEAFVGGYPKGLDFGARLGMRSPEGREEFRRYFESAIELGGPDANRLGEIARDNGIHLVVGVIERDGGTLYCTALTYAPSGKLISKHRKLMPTALERLVWGFGDGSTLGVVNTPLGRIGSVICWENYMPLLRAAMYAQGVELYCAPTVDDRDTWLPTVRTIALEGRCFVISACQYLTRADGPANYSPIQGDDPGTVLIRGGSCIVDPLGNILVEPDFSGETIQIAEIDRRIIARGKYDLDVVGHYARPDVFRLSVDTRARSAVAFENAPHSPIDLDKVDGPEPKDLASCLD</sequence>
<feature type="compositionally biased region" description="Basic and acidic residues" evidence="3">
    <location>
        <begin position="316"/>
        <end position="328"/>
    </location>
</feature>
<dbReference type="InterPro" id="IPR000132">
    <property type="entry name" value="Nitrilase/CN_hydratase_CS"/>
</dbReference>
<dbReference type="FunFam" id="3.60.110.10:FF:000016">
    <property type="entry name" value="Nitrilase blr3397"/>
    <property type="match status" value="1"/>
</dbReference>
<dbReference type="Proteomes" id="UP000661507">
    <property type="component" value="Unassembled WGS sequence"/>
</dbReference>
<dbReference type="PANTHER" id="PTHR46044:SF1">
    <property type="entry name" value="CN HYDROLASE DOMAIN-CONTAINING PROTEIN"/>
    <property type="match status" value="1"/>
</dbReference>
<evidence type="ECO:0000256" key="1">
    <source>
        <dbReference type="ARBA" id="ARBA00008129"/>
    </source>
</evidence>
<comment type="caution">
    <text evidence="5">The sequence shown here is derived from an EMBL/GenBank/DDBJ whole genome shotgun (WGS) entry which is preliminary data.</text>
</comment>
<dbReference type="AlphaFoldDB" id="A0A917NSR7"/>
<dbReference type="Gene3D" id="3.60.110.10">
    <property type="entry name" value="Carbon-nitrogen hydrolase"/>
    <property type="match status" value="1"/>
</dbReference>
<feature type="domain" description="CN hydrolase" evidence="4">
    <location>
        <begin position="5"/>
        <end position="272"/>
    </location>
</feature>
<evidence type="ECO:0000256" key="2">
    <source>
        <dbReference type="PROSITE-ProRule" id="PRU10139"/>
    </source>
</evidence>
<dbReference type="Pfam" id="PF00795">
    <property type="entry name" value="CN_hydrolase"/>
    <property type="match status" value="1"/>
</dbReference>
<organism evidence="5 6">
    <name type="scientific">Neoroseomonas lacus</name>
    <dbReference type="NCBI Taxonomy" id="287609"/>
    <lineage>
        <taxon>Bacteria</taxon>
        <taxon>Pseudomonadati</taxon>
        <taxon>Pseudomonadota</taxon>
        <taxon>Alphaproteobacteria</taxon>
        <taxon>Acetobacterales</taxon>
        <taxon>Acetobacteraceae</taxon>
        <taxon>Neoroseomonas</taxon>
    </lineage>
</organism>